<evidence type="ECO:0000259" key="9">
    <source>
        <dbReference type="Pfam" id="PF16050"/>
    </source>
</evidence>
<dbReference type="WormBase" id="SRAE_1000124100">
    <property type="protein sequence ID" value="SRP02956"/>
    <property type="gene ID" value="WBGene00257845"/>
</dbReference>
<dbReference type="eggNOG" id="KOG3786">
    <property type="taxonomic scope" value="Eukaryota"/>
</dbReference>
<dbReference type="WBParaSite" id="SRAE_1000124100.1">
    <property type="protein sequence ID" value="SRAE_1000124100.1"/>
    <property type="gene ID" value="WBGene00257845"/>
</dbReference>
<dbReference type="GO" id="GO:0000993">
    <property type="term" value="F:RNA polymerase II complex binding"/>
    <property type="evidence" value="ECO:0007669"/>
    <property type="project" value="TreeGrafter"/>
</dbReference>
<feature type="compositionally biased region" description="Low complexity" evidence="6">
    <location>
        <begin position="302"/>
        <end position="315"/>
    </location>
</feature>
<comment type="subcellular location">
    <subcellularLocation>
        <location evidence="1">Nucleus</location>
    </subcellularLocation>
</comment>
<keyword evidence="5" id="KW-0539">Nucleus</keyword>
<gene>
    <name evidence="10 12 13" type="ORF">SRAE_1000124100</name>
</gene>
<feature type="region of interest" description="Disordered" evidence="6">
    <location>
        <begin position="162"/>
        <end position="198"/>
    </location>
</feature>
<feature type="region of interest" description="Disordered" evidence="6">
    <location>
        <begin position="358"/>
        <end position="395"/>
    </location>
</feature>
<keyword evidence="7" id="KW-1133">Transmembrane helix</keyword>
<keyword evidence="7" id="KW-0472">Membrane</keyword>
<sequence>MTEYLIQKLKDNNYQPMYEDYATNYWFCIIYNFLGVSFVSIYICIKGKKFVDIEFHGQTYYIFGEFAFPKNALTRFPNSQKKGVYYDIESLKYFWENKEDNHALYVKKAIAKGGLTVIGRPDRQSIIKYLEGEDSIIDENDPNAPKVSPLLLTDMVNSSDFEPERKKFKSDHNGEAAMEVDGDDLTDDKAQGNSHRSLNSDLTAEKIAILKNKAKKHKKHMIQNNEDEDNVMEMDPSIAKVYQRVSGARERLDERTCHDSSTFMDGTTSQFDSFCAIFRNCIEKKKKPHSINESNNKKVVTQPASSSQQPSGGYSRYDQEKFSKHDSLGFEINPNLTFQGTTLHSLSTAVSAKSLLSSNMQQNSRSPGTPLSSVNRSDSTNASPNGQQKRKSRTPIIIIPSSNSSLITLYNVADILQDLKFISTSEKKDLTKIKRPNEVMIHRKKDSGDTVHYRVVDSPLGFTDEEWERVVAVFVQGPAWQFKGWQWKGNPVDILANVLGFHLKFDCDKLDDNIKQWSVNILDISKTRRHLDKASLLKFWQILDRWIVKHKPNLRF</sequence>
<dbReference type="GO" id="GO:0016593">
    <property type="term" value="C:Cdc73/Paf1 complex"/>
    <property type="evidence" value="ECO:0007669"/>
    <property type="project" value="InterPro"/>
</dbReference>
<evidence type="ECO:0000256" key="6">
    <source>
        <dbReference type="SAM" id="MobiDB-lite"/>
    </source>
</evidence>
<feature type="domain" description="Cell division control protein 73 C-terminal" evidence="8">
    <location>
        <begin position="392"/>
        <end position="546"/>
    </location>
</feature>
<accession>A0A090KZL5</accession>
<evidence type="ECO:0000256" key="7">
    <source>
        <dbReference type="SAM" id="Phobius"/>
    </source>
</evidence>
<feature type="domain" description="Paf1 complex subunit Cdc73 N-terminal" evidence="9">
    <location>
        <begin position="61"/>
        <end position="321"/>
    </location>
</feature>
<organism evidence="10">
    <name type="scientific">Strongyloides ratti</name>
    <name type="common">Parasitic roundworm</name>
    <dbReference type="NCBI Taxonomy" id="34506"/>
    <lineage>
        <taxon>Eukaryota</taxon>
        <taxon>Metazoa</taxon>
        <taxon>Ecdysozoa</taxon>
        <taxon>Nematoda</taxon>
        <taxon>Chromadorea</taxon>
        <taxon>Rhabditida</taxon>
        <taxon>Tylenchina</taxon>
        <taxon>Panagrolaimomorpha</taxon>
        <taxon>Strongyloidoidea</taxon>
        <taxon>Strongyloididae</taxon>
        <taxon>Strongyloides</taxon>
    </lineage>
</organism>
<dbReference type="InterPro" id="IPR007852">
    <property type="entry name" value="Cdc73/Parafibromin"/>
</dbReference>
<evidence type="ECO:0000256" key="4">
    <source>
        <dbReference type="ARBA" id="ARBA00023163"/>
    </source>
</evidence>
<dbReference type="GeneID" id="36375340"/>
<dbReference type="RefSeq" id="XP_024502177.1">
    <property type="nucleotide sequence ID" value="XM_024648172.1"/>
</dbReference>
<feature type="region of interest" description="Disordered" evidence="6">
    <location>
        <begin position="287"/>
        <end position="318"/>
    </location>
</feature>
<evidence type="ECO:0000256" key="5">
    <source>
        <dbReference type="ARBA" id="ARBA00023242"/>
    </source>
</evidence>
<dbReference type="AlphaFoldDB" id="A0A090KZL5"/>
<evidence type="ECO:0000313" key="11">
    <source>
        <dbReference type="Proteomes" id="UP000035682"/>
    </source>
</evidence>
<dbReference type="Gene3D" id="3.40.50.11990">
    <property type="entry name" value="RNA polymerase II accessory factor, Cdc73 C-terminal domain"/>
    <property type="match status" value="1"/>
</dbReference>
<dbReference type="OMA" id="ERTCHDS"/>
<dbReference type="GO" id="GO:0006368">
    <property type="term" value="P:transcription elongation by RNA polymerase II"/>
    <property type="evidence" value="ECO:0007669"/>
    <property type="project" value="InterPro"/>
</dbReference>
<feature type="transmembrane region" description="Helical" evidence="7">
    <location>
        <begin position="24"/>
        <end position="45"/>
    </location>
</feature>
<dbReference type="EMBL" id="LN609528">
    <property type="protein sequence ID" value="CEF62975.1"/>
    <property type="molecule type" value="Genomic_DNA"/>
</dbReference>
<reference evidence="11" key="1">
    <citation type="submission" date="2014-09" db="EMBL/GenBank/DDBJ databases">
        <authorList>
            <person name="Martin A.A."/>
        </authorList>
    </citation>
    <scope>NUCLEOTIDE SEQUENCE</scope>
    <source>
        <strain evidence="11">ED321</strain>
    </source>
</reference>
<dbReference type="Pfam" id="PF16050">
    <property type="entry name" value="CDC73_N"/>
    <property type="match status" value="1"/>
</dbReference>
<dbReference type="CTD" id="36375340"/>
<dbReference type="InterPro" id="IPR031336">
    <property type="entry name" value="CDC73_C"/>
</dbReference>
<evidence type="ECO:0000259" key="8">
    <source>
        <dbReference type="Pfam" id="PF05179"/>
    </source>
</evidence>
<dbReference type="InterPro" id="IPR038103">
    <property type="entry name" value="CDC73_C_sf"/>
</dbReference>
<dbReference type="STRING" id="34506.A0A090KZL5"/>
<dbReference type="Pfam" id="PF05179">
    <property type="entry name" value="CDC73_C"/>
    <property type="match status" value="1"/>
</dbReference>
<feature type="compositionally biased region" description="Basic and acidic residues" evidence="6">
    <location>
        <begin position="162"/>
        <end position="174"/>
    </location>
</feature>
<dbReference type="PANTHER" id="PTHR12466:SF8">
    <property type="entry name" value="PARAFIBROMIN"/>
    <property type="match status" value="1"/>
</dbReference>
<keyword evidence="7" id="KW-0812">Transmembrane</keyword>
<evidence type="ECO:0000256" key="3">
    <source>
        <dbReference type="ARBA" id="ARBA00023015"/>
    </source>
</evidence>
<evidence type="ECO:0000256" key="1">
    <source>
        <dbReference type="ARBA" id="ARBA00004123"/>
    </source>
</evidence>
<evidence type="ECO:0000313" key="10">
    <source>
        <dbReference type="EMBL" id="CEF62975.1"/>
    </source>
</evidence>
<evidence type="ECO:0000313" key="12">
    <source>
        <dbReference type="WBParaSite" id="SRAE_1000124100.1"/>
    </source>
</evidence>
<evidence type="ECO:0000256" key="2">
    <source>
        <dbReference type="ARBA" id="ARBA00010427"/>
    </source>
</evidence>
<name>A0A090KZL5_STRRB</name>
<reference evidence="12" key="3">
    <citation type="submission" date="2020-12" db="UniProtKB">
        <authorList>
            <consortium name="WormBaseParasite"/>
        </authorList>
    </citation>
    <scope>IDENTIFICATION</scope>
</reference>
<dbReference type="InterPro" id="IPR032041">
    <property type="entry name" value="Cdc73_N"/>
</dbReference>
<keyword evidence="3" id="KW-0805">Transcription regulation</keyword>
<keyword evidence="11" id="KW-1185">Reference proteome</keyword>
<dbReference type="FunFam" id="3.40.50.11990:FF:000002">
    <property type="entry name" value="protein CDC73 homolog"/>
    <property type="match status" value="1"/>
</dbReference>
<feature type="compositionally biased region" description="Polar residues" evidence="6">
    <location>
        <begin position="358"/>
        <end position="387"/>
    </location>
</feature>
<dbReference type="OrthoDB" id="2186602at2759"/>
<comment type="similarity">
    <text evidence="2">Belongs to the CDC73 family.</text>
</comment>
<reference evidence="10" key="2">
    <citation type="submission" date="2014-09" db="EMBL/GenBank/DDBJ databases">
        <authorList>
            <person name="Aslett A.Martin."/>
        </authorList>
    </citation>
    <scope>NUCLEOTIDE SEQUENCE</scope>
    <source>
        <strain evidence="10">ED321 Heterogonic</strain>
    </source>
</reference>
<protein>
    <submittedName>
        <fullName evidence="10 12">Parafibromin</fullName>
    </submittedName>
</protein>
<dbReference type="Proteomes" id="UP000035682">
    <property type="component" value="Unplaced"/>
</dbReference>
<keyword evidence="4" id="KW-0804">Transcription</keyword>
<dbReference type="PANTHER" id="PTHR12466">
    <property type="entry name" value="CDC73 DOMAIN PROTEIN"/>
    <property type="match status" value="1"/>
</dbReference>
<dbReference type="GO" id="GO:0032968">
    <property type="term" value="P:positive regulation of transcription elongation by RNA polymerase II"/>
    <property type="evidence" value="ECO:0007669"/>
    <property type="project" value="TreeGrafter"/>
</dbReference>
<evidence type="ECO:0000313" key="13">
    <source>
        <dbReference type="WormBase" id="SRAE_1000124100"/>
    </source>
</evidence>
<proteinExistence type="inferred from homology"/>